<protein>
    <submittedName>
        <fullName evidence="2">Amidase</fullName>
    </submittedName>
</protein>
<evidence type="ECO:0000313" key="2">
    <source>
        <dbReference type="EMBL" id="MCG2623114.1"/>
    </source>
</evidence>
<keyword evidence="3" id="KW-1185">Reference proteome</keyword>
<reference evidence="2" key="1">
    <citation type="submission" date="2022-01" db="EMBL/GenBank/DDBJ databases">
        <authorList>
            <person name="Jo J.-H."/>
            <person name="Im W.-T."/>
        </authorList>
    </citation>
    <scope>NUCLEOTIDE SEQUENCE</scope>
    <source>
        <strain evidence="2">I2-34</strain>
    </source>
</reference>
<evidence type="ECO:0000259" key="1">
    <source>
        <dbReference type="Pfam" id="PF01425"/>
    </source>
</evidence>
<dbReference type="PROSITE" id="PS00571">
    <property type="entry name" value="AMIDASES"/>
    <property type="match status" value="1"/>
</dbReference>
<dbReference type="Pfam" id="PF01425">
    <property type="entry name" value="Amidase"/>
    <property type="match status" value="1"/>
</dbReference>
<dbReference type="PANTHER" id="PTHR11895">
    <property type="entry name" value="TRANSAMIDASE"/>
    <property type="match status" value="1"/>
</dbReference>
<comment type="caution">
    <text evidence="2">The sequence shown here is derived from an EMBL/GenBank/DDBJ whole genome shotgun (WGS) entry which is preliminary data.</text>
</comment>
<dbReference type="Gene3D" id="3.90.1300.10">
    <property type="entry name" value="Amidase signature (AS) domain"/>
    <property type="match status" value="1"/>
</dbReference>
<accession>A0ABS9L9H5</accession>
<dbReference type="RefSeq" id="WP_237822100.1">
    <property type="nucleotide sequence ID" value="NZ_JAKLTQ010000011.1"/>
</dbReference>
<dbReference type="InterPro" id="IPR020556">
    <property type="entry name" value="Amidase_CS"/>
</dbReference>
<proteinExistence type="predicted"/>
<dbReference type="InterPro" id="IPR036928">
    <property type="entry name" value="AS_sf"/>
</dbReference>
<dbReference type="InterPro" id="IPR023631">
    <property type="entry name" value="Amidase_dom"/>
</dbReference>
<sequence length="581" mass="61808">MSAGIGGGAPRCRSVCPVLDSQYRGVARMNDAVETAGLHQLTLAQTAELIGSRRLSPLEYVQALIARAEAVDSQVQAYITRTFELALDGAREATAEIAAGRYRGALHGIPFALKDCFNTAGITTTGHSRVLEDNVPTRDAAVAARLQQAGALLMGKLALHEFAHGGPSFDVPWPPARNPWNLTRVTGGSSSGSAAAIAAGLVPASIGTDTGGSIRVPASRCGITGLMPTPGLVGRSGVIPHSFTFDRSGPMARTAEDCAILLEGIAGHDPADPVSVAREVPDYRGALTGDLRGLRIGVLRHNWEDETVASADERRSMEDALGVLEDLGATLEDCRIRPMQSYCDIKTIIAETEVFNVHQPDLIARPGDFGADILSRMLPALMFSANDFIRAGREQQRAIAEMQPLYRRFDAFITICSGEAPGFGSHDPLGFWKKANHFTAANVTGQPVLALPNGFGSAGLPLGMQILGRPFDEATILRIGHAYQSATDWHRRHPELIAHAVAPAVDEPPLLAGTSGDADPMLRDACLAAAARAGLVLDERMFAQLLEGAPYALEMAARMPRDHVYAEAAANVFVHRTVSDQ</sequence>
<evidence type="ECO:0000313" key="3">
    <source>
        <dbReference type="Proteomes" id="UP001165368"/>
    </source>
</evidence>
<dbReference type="Proteomes" id="UP001165368">
    <property type="component" value="Unassembled WGS sequence"/>
</dbReference>
<gene>
    <name evidence="2" type="ORF">LVY72_14515</name>
</gene>
<name>A0ABS9L9H5_9MICC</name>
<feature type="domain" description="Amidase" evidence="1">
    <location>
        <begin position="59"/>
        <end position="477"/>
    </location>
</feature>
<dbReference type="EMBL" id="JAKLTQ010000011">
    <property type="protein sequence ID" value="MCG2623114.1"/>
    <property type="molecule type" value="Genomic_DNA"/>
</dbReference>
<dbReference type="InterPro" id="IPR000120">
    <property type="entry name" value="Amidase"/>
</dbReference>
<dbReference type="PANTHER" id="PTHR11895:SF176">
    <property type="entry name" value="AMIDASE AMID-RELATED"/>
    <property type="match status" value="1"/>
</dbReference>
<organism evidence="2 3">
    <name type="scientific">Arthrobacter hankyongi</name>
    <dbReference type="NCBI Taxonomy" id="2904801"/>
    <lineage>
        <taxon>Bacteria</taxon>
        <taxon>Bacillati</taxon>
        <taxon>Actinomycetota</taxon>
        <taxon>Actinomycetes</taxon>
        <taxon>Micrococcales</taxon>
        <taxon>Micrococcaceae</taxon>
        <taxon>Arthrobacter</taxon>
    </lineage>
</organism>
<dbReference type="SUPFAM" id="SSF75304">
    <property type="entry name" value="Amidase signature (AS) enzymes"/>
    <property type="match status" value="1"/>
</dbReference>